<dbReference type="KEGG" id="aaf:AURANDRAFT_72817"/>
<dbReference type="OrthoDB" id="411451at2759"/>
<evidence type="ECO:0000313" key="1">
    <source>
        <dbReference type="EMBL" id="EGB02833.1"/>
    </source>
</evidence>
<dbReference type="RefSeq" id="XP_009042467.1">
    <property type="nucleotide sequence ID" value="XM_009044219.1"/>
</dbReference>
<protein>
    <submittedName>
        <fullName evidence="1">Uncharacterized protein</fullName>
    </submittedName>
</protein>
<proteinExistence type="predicted"/>
<reference evidence="1 2" key="1">
    <citation type="journal article" date="2011" name="Proc. Natl. Acad. Sci. U.S.A.">
        <title>Niche of harmful alga Aureococcus anophagefferens revealed through ecogenomics.</title>
        <authorList>
            <person name="Gobler C.J."/>
            <person name="Berry D.L."/>
            <person name="Dyhrman S.T."/>
            <person name="Wilhelm S.W."/>
            <person name="Salamov A."/>
            <person name="Lobanov A.V."/>
            <person name="Zhang Y."/>
            <person name="Collier J.L."/>
            <person name="Wurch L.L."/>
            <person name="Kustka A.B."/>
            <person name="Dill B.D."/>
            <person name="Shah M."/>
            <person name="VerBerkmoes N.C."/>
            <person name="Kuo A."/>
            <person name="Terry A."/>
            <person name="Pangilinan J."/>
            <person name="Lindquist E.A."/>
            <person name="Lucas S."/>
            <person name="Paulsen I.T."/>
            <person name="Hattenrath-Lehmann T.K."/>
            <person name="Talmage S.C."/>
            <person name="Walker E.A."/>
            <person name="Koch F."/>
            <person name="Burson A.M."/>
            <person name="Marcoval M.A."/>
            <person name="Tang Y.Z."/>
            <person name="Lecleir G.R."/>
            <person name="Coyne K.J."/>
            <person name="Berg G.M."/>
            <person name="Bertrand E.M."/>
            <person name="Saito M.A."/>
            <person name="Gladyshev V.N."/>
            <person name="Grigoriev I.V."/>
        </authorList>
    </citation>
    <scope>NUCLEOTIDE SEQUENCE [LARGE SCALE GENOMIC DNA]</scope>
    <source>
        <strain evidence="2">CCMP 1984</strain>
    </source>
</reference>
<evidence type="ECO:0000313" key="2">
    <source>
        <dbReference type="Proteomes" id="UP000002729"/>
    </source>
</evidence>
<dbReference type="Proteomes" id="UP000002729">
    <property type="component" value="Unassembled WGS sequence"/>
</dbReference>
<sequence>MRILVAAVALARAAQDIDIFPEVRDFVEAHEAKATPSAPPHFDEFQGLERHGLLSGGSGASYVNRSCAYDKVRGFPARRVLLLTHSNASLFDVDERRVVSVLAHERNARFRGSVPTAEGLWVVTSPMGAERDELWLLGGEPGVVKKRLVIPGTYDAHDAVCVGDAFWLVDTFHGRVLKLRTPDAAADELEVLRELPAWSRDEHINQVGVSGKPKTEGHALLVGVHNRGRPSRIDMVPSPMISTSKRSLSGVGKGAHGMALWRSAYLVHLDSAANALSLLSLDKATYTHVWRAPAGTFLKGLAVIGDVAYFGASPESKSIKERLEVEVTLVAVDLAVALANVQGDQAGARRDSTVFRVPLAGRGLLNQVVAPNYVCAALGRSRPAPAAADTLAKKRLASPETFVRVLTSNDAYSAILAYSGFERVLTVETLSHAARRASRAAELLLDTTEIFEARPFDVERVRRVMMVADRDRLCRARRSGLLGPRPLVVTKTFFRGYYWELHPSVPWTPSDAVYPPEGGARLLSPCGRQSAALGDGTAVLDAPRAAASLAAIKRARLGLLGHGKMTIFVDPDPTDARARKLGKRYFQRLSNAGMLIPRRSWRVDEADAAALVRSMGGPSAPRALRDAAALWHGHDHGGQSLGPERYDAMLARSASSASSVDAALLRRVVDAAAWNNLRREAERGRGYNHRLTEQDFEAACRDAGAPRWREIWAEALDGLLLPFEPEYYKGVEGNVGVVDTIRCAGDVRPGDVASVNIEEFPLLAAASSAITSRCGGDPAVCFGAELENVVFKHRHGGQGVFSLAIGVLKDLEARRDGEADGSAGQRRLETACQAVLARHVPLKGGDDVEVYAKPEQDWRRRKFHTPG</sequence>
<dbReference type="InParanoid" id="F0YPX6"/>
<gene>
    <name evidence="1" type="ORF">AURANDRAFT_72817</name>
</gene>
<dbReference type="AlphaFoldDB" id="F0YPX6"/>
<accession>F0YPX6</accession>
<keyword evidence="2" id="KW-1185">Reference proteome</keyword>
<organism evidence="2">
    <name type="scientific">Aureococcus anophagefferens</name>
    <name type="common">Harmful bloom alga</name>
    <dbReference type="NCBI Taxonomy" id="44056"/>
    <lineage>
        <taxon>Eukaryota</taxon>
        <taxon>Sar</taxon>
        <taxon>Stramenopiles</taxon>
        <taxon>Ochrophyta</taxon>
        <taxon>Pelagophyceae</taxon>
        <taxon>Pelagomonadales</taxon>
        <taxon>Pelagomonadaceae</taxon>
        <taxon>Aureococcus</taxon>
    </lineage>
</organism>
<dbReference type="GeneID" id="20228893"/>
<name>F0YPX6_AURAN</name>
<dbReference type="EMBL" id="GL833292">
    <property type="protein sequence ID" value="EGB02833.1"/>
    <property type="molecule type" value="Genomic_DNA"/>
</dbReference>